<feature type="compositionally biased region" description="Basic residues" evidence="1">
    <location>
        <begin position="1"/>
        <end position="10"/>
    </location>
</feature>
<dbReference type="AlphaFoldDB" id="A0A0L0FWY4"/>
<keyword evidence="3" id="KW-1185">Reference proteome</keyword>
<proteinExistence type="predicted"/>
<gene>
    <name evidence="2" type="ORF">SARC_06521</name>
</gene>
<reference evidence="2 3" key="1">
    <citation type="submission" date="2011-02" db="EMBL/GenBank/DDBJ databases">
        <title>The Genome Sequence of Sphaeroforma arctica JP610.</title>
        <authorList>
            <consortium name="The Broad Institute Genome Sequencing Platform"/>
            <person name="Russ C."/>
            <person name="Cuomo C."/>
            <person name="Young S.K."/>
            <person name="Zeng Q."/>
            <person name="Gargeya S."/>
            <person name="Alvarado L."/>
            <person name="Berlin A."/>
            <person name="Chapman S.B."/>
            <person name="Chen Z."/>
            <person name="Freedman E."/>
            <person name="Gellesch M."/>
            <person name="Goldberg J."/>
            <person name="Griggs A."/>
            <person name="Gujja S."/>
            <person name="Heilman E."/>
            <person name="Heiman D."/>
            <person name="Howarth C."/>
            <person name="Mehta T."/>
            <person name="Neiman D."/>
            <person name="Pearson M."/>
            <person name="Roberts A."/>
            <person name="Saif S."/>
            <person name="Shea T."/>
            <person name="Shenoy N."/>
            <person name="Sisk P."/>
            <person name="Stolte C."/>
            <person name="Sykes S."/>
            <person name="White J."/>
            <person name="Yandava C."/>
            <person name="Burger G."/>
            <person name="Gray M.W."/>
            <person name="Holland P.W.H."/>
            <person name="King N."/>
            <person name="Lang F.B.F."/>
            <person name="Roger A.J."/>
            <person name="Ruiz-Trillo I."/>
            <person name="Haas B."/>
            <person name="Nusbaum C."/>
            <person name="Birren B."/>
        </authorList>
    </citation>
    <scope>NUCLEOTIDE SEQUENCE [LARGE SCALE GENOMIC DNA]</scope>
    <source>
        <strain evidence="2 3">JP610</strain>
    </source>
</reference>
<organism evidence="2 3">
    <name type="scientific">Sphaeroforma arctica JP610</name>
    <dbReference type="NCBI Taxonomy" id="667725"/>
    <lineage>
        <taxon>Eukaryota</taxon>
        <taxon>Ichthyosporea</taxon>
        <taxon>Ichthyophonida</taxon>
        <taxon>Sphaeroforma</taxon>
    </lineage>
</organism>
<protein>
    <submittedName>
        <fullName evidence="2">Uncharacterized protein</fullName>
    </submittedName>
</protein>
<feature type="region of interest" description="Disordered" evidence="1">
    <location>
        <begin position="1"/>
        <end position="28"/>
    </location>
</feature>
<evidence type="ECO:0000313" key="2">
    <source>
        <dbReference type="EMBL" id="KNC81139.1"/>
    </source>
</evidence>
<feature type="compositionally biased region" description="Basic residues" evidence="1">
    <location>
        <begin position="56"/>
        <end position="66"/>
    </location>
</feature>
<evidence type="ECO:0000313" key="3">
    <source>
        <dbReference type="Proteomes" id="UP000054560"/>
    </source>
</evidence>
<accession>A0A0L0FWY4</accession>
<name>A0A0L0FWY4_9EUKA</name>
<dbReference type="GeneID" id="25907025"/>
<feature type="compositionally biased region" description="Basic and acidic residues" evidence="1">
    <location>
        <begin position="140"/>
        <end position="149"/>
    </location>
</feature>
<dbReference type="EMBL" id="KQ242065">
    <property type="protein sequence ID" value="KNC81139.1"/>
    <property type="molecule type" value="Genomic_DNA"/>
</dbReference>
<feature type="region of interest" description="Disordered" evidence="1">
    <location>
        <begin position="129"/>
        <end position="149"/>
    </location>
</feature>
<dbReference type="Proteomes" id="UP000054560">
    <property type="component" value="Unassembled WGS sequence"/>
</dbReference>
<feature type="compositionally biased region" description="Basic residues" evidence="1">
    <location>
        <begin position="90"/>
        <end position="103"/>
    </location>
</feature>
<dbReference type="RefSeq" id="XP_014155041.1">
    <property type="nucleotide sequence ID" value="XM_014299566.1"/>
</dbReference>
<sequence length="149" mass="17395">MTKRKGKAKASKSQPTVTPLEHLWTPDPQADDNVAIMMAHALPKDVFDDVTMGKPLKSKKSKKIKEKKGEKVPRWIRRKTRQSNRNSRNQNRRAQRHKVKRLRIPGIHGSEENRQRKFTKLASAFQVYKDRKKTGKKNQGGREVEEFLR</sequence>
<feature type="region of interest" description="Disordered" evidence="1">
    <location>
        <begin position="50"/>
        <end position="115"/>
    </location>
</feature>
<evidence type="ECO:0000256" key="1">
    <source>
        <dbReference type="SAM" id="MobiDB-lite"/>
    </source>
</evidence>